<keyword evidence="2" id="KW-1185">Reference proteome</keyword>
<evidence type="ECO:0000313" key="2">
    <source>
        <dbReference type="Proteomes" id="UP001056778"/>
    </source>
</evidence>
<comment type="caution">
    <text evidence="1">The sequence shown here is derived from an EMBL/GenBank/DDBJ whole genome shotgun (WGS) entry which is preliminary data.</text>
</comment>
<dbReference type="Proteomes" id="UP001056778">
    <property type="component" value="Chromosome 6"/>
</dbReference>
<organism evidence="1 2">
    <name type="scientific">Holotrichia oblita</name>
    <name type="common">Chafer beetle</name>
    <dbReference type="NCBI Taxonomy" id="644536"/>
    <lineage>
        <taxon>Eukaryota</taxon>
        <taxon>Metazoa</taxon>
        <taxon>Ecdysozoa</taxon>
        <taxon>Arthropoda</taxon>
        <taxon>Hexapoda</taxon>
        <taxon>Insecta</taxon>
        <taxon>Pterygota</taxon>
        <taxon>Neoptera</taxon>
        <taxon>Endopterygota</taxon>
        <taxon>Coleoptera</taxon>
        <taxon>Polyphaga</taxon>
        <taxon>Scarabaeiformia</taxon>
        <taxon>Scarabaeidae</taxon>
        <taxon>Melolonthinae</taxon>
        <taxon>Holotrichia</taxon>
    </lineage>
</organism>
<evidence type="ECO:0000313" key="1">
    <source>
        <dbReference type="EMBL" id="KAI4460300.1"/>
    </source>
</evidence>
<accession>A0ACB9T0I2</accession>
<dbReference type="EMBL" id="CM043020">
    <property type="protein sequence ID" value="KAI4460300.1"/>
    <property type="molecule type" value="Genomic_DNA"/>
</dbReference>
<sequence length="246" mass="26748">MSALAANCPNLQLLDISNIRTFAHNTALLHIEKIQSGCPKLRVLRITNSQIWLAPATVAEQIASPGFPMLEELSLAGIEDDQTTTARSVDDDGIERILKNSTKLRLLDIRGSCYITSQNAGLELIVQKWSHSLLEVDLAWSTATASLDAAVQALAEKGDESPLRILNLCGSSVSLEPVKAILMKCPNLHSINLQSCRALPRGIKRLYTGSAVNNLRQSLQDKPKTESNESETDQQSPEHANVSGNT</sequence>
<reference evidence="1" key="1">
    <citation type="submission" date="2022-04" db="EMBL/GenBank/DDBJ databases">
        <title>Chromosome-scale genome assembly of Holotrichia oblita Faldermann.</title>
        <authorList>
            <person name="Rongchong L."/>
        </authorList>
    </citation>
    <scope>NUCLEOTIDE SEQUENCE</scope>
    <source>
        <strain evidence="1">81SQS9</strain>
    </source>
</reference>
<name>A0ACB9T0I2_HOLOL</name>
<proteinExistence type="predicted"/>
<gene>
    <name evidence="1" type="ORF">MML48_6g00021534</name>
</gene>
<protein>
    <submittedName>
        <fullName evidence="1">F-box/tpr repeat protein pof3</fullName>
    </submittedName>
</protein>